<gene>
    <name evidence="3" type="ORF">VB776_21615</name>
</gene>
<dbReference type="InterPro" id="IPR013517">
    <property type="entry name" value="FG-GAP"/>
</dbReference>
<organism evidence="3 4">
    <name type="scientific">Arcicella gelida</name>
    <dbReference type="NCBI Taxonomy" id="2984195"/>
    <lineage>
        <taxon>Bacteria</taxon>
        <taxon>Pseudomonadati</taxon>
        <taxon>Bacteroidota</taxon>
        <taxon>Cytophagia</taxon>
        <taxon>Cytophagales</taxon>
        <taxon>Flectobacillaceae</taxon>
        <taxon>Arcicella</taxon>
    </lineage>
</organism>
<protein>
    <submittedName>
        <fullName evidence="3">VCBS repeat-containing protein</fullName>
    </submittedName>
</protein>
<evidence type="ECO:0000313" key="3">
    <source>
        <dbReference type="EMBL" id="MEA5405553.1"/>
    </source>
</evidence>
<feature type="domain" description="ASPIC/UnbV" evidence="2">
    <location>
        <begin position="532"/>
        <end position="599"/>
    </location>
</feature>
<dbReference type="PANTHER" id="PTHR16026">
    <property type="entry name" value="CARTILAGE ACIDIC PROTEIN 1"/>
    <property type="match status" value="1"/>
</dbReference>
<reference evidence="3 4" key="1">
    <citation type="submission" date="2023-12" db="EMBL/GenBank/DDBJ databases">
        <title>Novel species of the genus Arcicella isolated from rivers.</title>
        <authorList>
            <person name="Lu H."/>
        </authorList>
    </citation>
    <scope>NUCLEOTIDE SEQUENCE [LARGE SCALE GENOMIC DNA]</scope>
    <source>
        <strain evidence="3 4">DC2W</strain>
    </source>
</reference>
<accession>A0ABU5SAQ9</accession>
<dbReference type="SUPFAM" id="SSF69318">
    <property type="entry name" value="Integrin alpha N-terminal domain"/>
    <property type="match status" value="3"/>
</dbReference>
<proteinExistence type="predicted"/>
<dbReference type="PANTHER" id="PTHR16026:SF0">
    <property type="entry name" value="CARTILAGE ACIDIC PROTEIN 1"/>
    <property type="match status" value="1"/>
</dbReference>
<dbReference type="Pfam" id="PF13517">
    <property type="entry name" value="FG-GAP_3"/>
    <property type="match status" value="4"/>
</dbReference>
<dbReference type="RefSeq" id="WP_323698955.1">
    <property type="nucleotide sequence ID" value="NZ_JAYGIL010000038.1"/>
</dbReference>
<dbReference type="Proteomes" id="UP001303899">
    <property type="component" value="Unassembled WGS sequence"/>
</dbReference>
<comment type="caution">
    <text evidence="3">The sequence shown here is derived from an EMBL/GenBank/DDBJ whole genome shotgun (WGS) entry which is preliminary data.</text>
</comment>
<dbReference type="Pfam" id="PF07593">
    <property type="entry name" value="UnbV_ASPIC"/>
    <property type="match status" value="1"/>
</dbReference>
<evidence type="ECO:0000259" key="2">
    <source>
        <dbReference type="Pfam" id="PF07593"/>
    </source>
</evidence>
<dbReference type="InterPro" id="IPR028994">
    <property type="entry name" value="Integrin_alpha_N"/>
</dbReference>
<dbReference type="Gene3D" id="2.130.10.130">
    <property type="entry name" value="Integrin alpha, N-terminal"/>
    <property type="match status" value="4"/>
</dbReference>
<evidence type="ECO:0000313" key="4">
    <source>
        <dbReference type="Proteomes" id="UP001303899"/>
    </source>
</evidence>
<dbReference type="InterPro" id="IPR027039">
    <property type="entry name" value="Crtac1"/>
</dbReference>
<name>A0ABU5SAQ9_9BACT</name>
<keyword evidence="1" id="KW-0732">Signal</keyword>
<evidence type="ECO:0000256" key="1">
    <source>
        <dbReference type="ARBA" id="ARBA00022729"/>
    </source>
</evidence>
<dbReference type="InterPro" id="IPR011519">
    <property type="entry name" value="UnbV_ASPIC"/>
</dbReference>
<keyword evidence="4" id="KW-1185">Reference proteome</keyword>
<dbReference type="EMBL" id="JAYGIL010000038">
    <property type="protein sequence ID" value="MEA5405553.1"/>
    <property type="molecule type" value="Genomic_DNA"/>
</dbReference>
<sequence length="1105" mass="123646">MKILKNIAFFAAVALCFGCSDKGKNPLFELMKEEDTRISFNNKIENTEEFNIFNYRNFYNGGGVAVGDINNDGLPDVFFTSNMGSNKLYLNKGNFKFEDISVKAGIQEADKWNTGVVMVDINNDGLLDIYVCNAGLRKFTKKQKNALFINNGNLTFTESAAKYGLDEGGYTTHAAFFDYDLDGDLDCYILNNSFIPVNTLNYANNRDMRAEDWPVKDFLKGGGDKLMRNDDGHFHDVSKDTGIYSSLIGFGLGVTIGDANNDSYPDIYVSNDFYEKDYLYINQKNGTFKEEIEQRMKHISLASMGADMADVNNDGFQEIITTDMLPRDEYRLKTTSSFDNHYVFKLKKDRGFYNQFQQNSLQLNNQDGTFSEIANYSGVAGSDWSWGALMFDADNDGYNDIYVCNGIYNDVIDQDFIDFFANELIQGMQASGVKENINNIIQKMPSVPISNNFFHNIKTLKFEEKGEEFGLATPSFSNGAMYADLDNDGDLDLIVNNVNMPCFVYKNNADKKEEKNHFIKLSLKGEGKNLFAVGAKADLYANGEIQTRSVIPSRGFQSSTEYNLTFGLGKVSKIDSIKITWADLRESTIKNPKADQLLTCSIKDAQVVKTKAKSIFSKSYFEAVNTNFDKHQEDEYVDFYQEKNLPALLSKEGPKAAIGDVNGDGLEDVYIAGAKDQAGQLYLQTTAGFKKSIQKVFNDFTYFEETAVLLFDADKDGDLDLYVGSGGNEVHFGEIELIDKLYLNDGKGNFTFNSKAIPRNATNTAVIAPYDFDNDGDLDLFVGSRSYAMEYGKNPPSYFYENNGKGEFKDVAKEVNPELTELGMIRDAYWEDVNGDKKKELIVVGDWMSPVIFTLKGKKIEKLKTGLEEFTGFWGALKVTDIDNDGDNDLILGNMGENFTLKASMDAPLKIWVKDFDNNGSIDKIMTKSIEGKDKPVFLKREMAEQFPALKKQILRHAEYADKTIEDLFPSNVLEGTLVKTVKTCKSSVAINDGKGNFTLMDLPEVIQLSCINAIECFDINQDGLKDIILGGNYTGFIPQLGMIDASRGNVLVNKGKAKFKVLTNQASGFVTNGEVKQISPIKIQGKVNFLTLLNNEVPKLFQFK</sequence>